<keyword evidence="6" id="KW-0249">Electron transport</keyword>
<dbReference type="InterPro" id="IPR017896">
    <property type="entry name" value="4Fe4S_Fe-S-bd"/>
</dbReference>
<feature type="domain" description="4Fe-4S ferredoxin-type" evidence="7">
    <location>
        <begin position="67"/>
        <end position="96"/>
    </location>
</feature>
<comment type="catalytic activity">
    <reaction evidence="6">
        <text>glycolate + A = glyoxylate + AH2</text>
        <dbReference type="Rhea" id="RHEA:21264"/>
        <dbReference type="ChEBI" id="CHEBI:13193"/>
        <dbReference type="ChEBI" id="CHEBI:17499"/>
        <dbReference type="ChEBI" id="CHEBI:29805"/>
        <dbReference type="ChEBI" id="CHEBI:36655"/>
        <dbReference type="EC" id="1.1.99.14"/>
    </reaction>
</comment>
<dbReference type="InterPro" id="IPR004017">
    <property type="entry name" value="Cys_rich_dom"/>
</dbReference>
<dbReference type="PANTHER" id="PTHR32479:SF17">
    <property type="entry name" value="GLYCOLATE OXIDASE IRON-SULFUR SUBUNIT"/>
    <property type="match status" value="1"/>
</dbReference>
<dbReference type="OrthoDB" id="9765258at2"/>
<dbReference type="Pfam" id="PF13183">
    <property type="entry name" value="Fer4_8"/>
    <property type="match status" value="1"/>
</dbReference>
<dbReference type="EMBL" id="AP014936">
    <property type="protein sequence ID" value="BAU49241.1"/>
    <property type="molecule type" value="Genomic_DNA"/>
</dbReference>
<dbReference type="Gene3D" id="1.10.1060.10">
    <property type="entry name" value="Alpha-helical ferredoxin"/>
    <property type="match status" value="1"/>
</dbReference>
<dbReference type="GO" id="GO:0019154">
    <property type="term" value="F:glycolate dehydrogenase activity"/>
    <property type="evidence" value="ECO:0007669"/>
    <property type="project" value="UniProtKB-EC"/>
</dbReference>
<dbReference type="PIRSF" id="PIRSF000139">
    <property type="entry name" value="Glc_ox_4Fe-4S"/>
    <property type="match status" value="1"/>
</dbReference>
<gene>
    <name evidence="8" type="ORF">SVA_2693</name>
</gene>
<name>A0A1B4VCG7_9GAMM</name>
<evidence type="ECO:0000256" key="4">
    <source>
        <dbReference type="ARBA" id="ARBA00023004"/>
    </source>
</evidence>
<dbReference type="SUPFAM" id="SSF46548">
    <property type="entry name" value="alpha-helical ferredoxin"/>
    <property type="match status" value="1"/>
</dbReference>
<dbReference type="InterPro" id="IPR017900">
    <property type="entry name" value="4Fe4S_Fe_S_CS"/>
</dbReference>
<dbReference type="SUPFAM" id="SSF54862">
    <property type="entry name" value="4Fe-4S ferredoxins"/>
    <property type="match status" value="1"/>
</dbReference>
<dbReference type="EC" id="1.1.99.14" evidence="6"/>
<evidence type="ECO:0000256" key="5">
    <source>
        <dbReference type="ARBA" id="ARBA00023014"/>
    </source>
</evidence>
<reference evidence="8 9" key="1">
    <citation type="submission" date="2015-08" db="EMBL/GenBank/DDBJ databases">
        <title>Complete genome sequence of Sulfurifustis variabilis.</title>
        <authorList>
            <person name="Miura A."/>
            <person name="Kojima H."/>
            <person name="Fukui M."/>
        </authorList>
    </citation>
    <scope>NUCLEOTIDE SEQUENCE [LARGE SCALE GENOMIC DNA]</scope>
    <source>
        <strain evidence="9">skN76</strain>
    </source>
</reference>
<dbReference type="Proteomes" id="UP000218899">
    <property type="component" value="Chromosome"/>
</dbReference>
<evidence type="ECO:0000256" key="1">
    <source>
        <dbReference type="ARBA" id="ARBA00022485"/>
    </source>
</evidence>
<dbReference type="GO" id="GO:0046872">
    <property type="term" value="F:metal ion binding"/>
    <property type="evidence" value="ECO:0007669"/>
    <property type="project" value="UniProtKB-UniRule"/>
</dbReference>
<keyword evidence="1 6" id="KW-0004">4Fe-4S</keyword>
<comment type="function">
    <text evidence="6">Component of a complex that catalyzes the oxidation of glycolate to glyoxylate.</text>
</comment>
<evidence type="ECO:0000256" key="3">
    <source>
        <dbReference type="ARBA" id="ARBA00022737"/>
    </source>
</evidence>
<keyword evidence="6" id="KW-0813">Transport</keyword>
<proteinExistence type="predicted"/>
<evidence type="ECO:0000256" key="6">
    <source>
        <dbReference type="PIRNR" id="PIRNR000139"/>
    </source>
</evidence>
<dbReference type="AlphaFoldDB" id="A0A1B4VCG7"/>
<dbReference type="PROSITE" id="PS00198">
    <property type="entry name" value="4FE4S_FER_1"/>
    <property type="match status" value="1"/>
</dbReference>
<evidence type="ECO:0000313" key="8">
    <source>
        <dbReference type="EMBL" id="BAU49241.1"/>
    </source>
</evidence>
<comment type="catalytic activity">
    <reaction evidence="6">
        <text>(R)-lactate + A = pyruvate + AH2</text>
        <dbReference type="Rhea" id="RHEA:15089"/>
        <dbReference type="ChEBI" id="CHEBI:13193"/>
        <dbReference type="ChEBI" id="CHEBI:15361"/>
        <dbReference type="ChEBI" id="CHEBI:16004"/>
        <dbReference type="ChEBI" id="CHEBI:17499"/>
    </reaction>
</comment>
<dbReference type="RefSeq" id="WP_096462952.1">
    <property type="nucleotide sequence ID" value="NZ_AP014936.1"/>
</dbReference>
<dbReference type="KEGG" id="sva:SVA_2693"/>
<dbReference type="NCBIfam" id="NF008434">
    <property type="entry name" value="PRK11274.1"/>
    <property type="match status" value="1"/>
</dbReference>
<keyword evidence="2 6" id="KW-0479">Metal-binding</keyword>
<dbReference type="GO" id="GO:0051539">
    <property type="term" value="F:4 iron, 4 sulfur cluster binding"/>
    <property type="evidence" value="ECO:0007669"/>
    <property type="project" value="UniProtKB-UniRule"/>
</dbReference>
<evidence type="ECO:0000256" key="2">
    <source>
        <dbReference type="ARBA" id="ARBA00022723"/>
    </source>
</evidence>
<sequence length="409" mass="44485">MKPVLVNFVRDTPLGRDAAALLRACVHCGACAPTCPTFQLLGDELDSPRGRIYQMKMVLEGRRPATRETLAHLDRCLGCRTCEAVCASGMHYAALLDIGRVLIEGRVARPWRERVARALVRSVIPHPGRFTPLLRLGQLVRPLMPTALKRRIPARRRAVEWPASRHARRMLVLDGCVQPAIAPNINAAAARVLDRLGISLVRAQSAGCCGALHQHTSDPSGALDFARRNIDAWWPHVEAGCEAIVTTASGCGLHVKEYGHLLRGDPTYAARAKRVSQMARDLSEVVAREDLGRLEPGVPAGTKVAFQSPCSLQHGQRLNGVVEKILSEAGFVLTEVPDRYLCCGSAGSYALLQPGIASRLKRNKVAALESARPDLIASANIGCLVHLQSGTDLPVRHWIELFQLPRGDA</sequence>
<comment type="cofactor">
    <cofactor evidence="6">
        <name>[4Fe-4S] cluster</name>
        <dbReference type="ChEBI" id="CHEBI:49883"/>
    </cofactor>
    <text evidence="6">Binds 2 [4Fe-4S] clusters.</text>
</comment>
<accession>A0A1B4VCG7</accession>
<protein>
    <recommendedName>
        <fullName evidence="6">Glycolate oxidase iron-sulfur subunit</fullName>
        <ecNumber evidence="6">1.1.99.14</ecNumber>
    </recommendedName>
</protein>
<dbReference type="PANTHER" id="PTHR32479">
    <property type="entry name" value="GLYCOLATE OXIDASE IRON-SULFUR SUBUNIT"/>
    <property type="match status" value="1"/>
</dbReference>
<keyword evidence="4 6" id="KW-0408">Iron</keyword>
<keyword evidence="9" id="KW-1185">Reference proteome</keyword>
<dbReference type="InterPro" id="IPR012257">
    <property type="entry name" value="Glc_ox_4Fe-4S"/>
</dbReference>
<dbReference type="InterPro" id="IPR009051">
    <property type="entry name" value="Helical_ferredxn"/>
</dbReference>
<organism evidence="8 9">
    <name type="scientific">Sulfurifustis variabilis</name>
    <dbReference type="NCBI Taxonomy" id="1675686"/>
    <lineage>
        <taxon>Bacteria</taxon>
        <taxon>Pseudomonadati</taxon>
        <taxon>Pseudomonadota</taxon>
        <taxon>Gammaproteobacteria</taxon>
        <taxon>Acidiferrobacterales</taxon>
        <taxon>Acidiferrobacteraceae</taxon>
        <taxon>Sulfurifustis</taxon>
    </lineage>
</organism>
<evidence type="ECO:0000313" key="9">
    <source>
        <dbReference type="Proteomes" id="UP000218899"/>
    </source>
</evidence>
<keyword evidence="5 6" id="KW-0411">Iron-sulfur</keyword>
<dbReference type="PROSITE" id="PS51379">
    <property type="entry name" value="4FE4S_FER_2"/>
    <property type="match status" value="2"/>
</dbReference>
<dbReference type="Pfam" id="PF02754">
    <property type="entry name" value="CCG"/>
    <property type="match status" value="2"/>
</dbReference>
<feature type="domain" description="4Fe-4S ferredoxin-type" evidence="7">
    <location>
        <begin position="16"/>
        <end position="46"/>
    </location>
</feature>
<keyword evidence="3" id="KW-0677">Repeat</keyword>
<evidence type="ECO:0000259" key="7">
    <source>
        <dbReference type="PROSITE" id="PS51379"/>
    </source>
</evidence>